<proteinExistence type="predicted"/>
<dbReference type="RefSeq" id="WP_343758976.1">
    <property type="nucleotide sequence ID" value="NZ_BAAADB010000021.1"/>
</dbReference>
<gene>
    <name evidence="3" type="ORF">GCM10008937_23150</name>
</gene>
<dbReference type="PANTHER" id="PTHR35882:SF2">
    <property type="entry name" value="PELA"/>
    <property type="match status" value="1"/>
</dbReference>
<dbReference type="Proteomes" id="UP001500191">
    <property type="component" value="Unassembled WGS sequence"/>
</dbReference>
<reference evidence="3 4" key="1">
    <citation type="journal article" date="2019" name="Int. J. Syst. Evol. Microbiol.">
        <title>The Global Catalogue of Microorganisms (GCM) 10K type strain sequencing project: providing services to taxonomists for standard genome sequencing and annotation.</title>
        <authorList>
            <consortium name="The Broad Institute Genomics Platform"/>
            <consortium name="The Broad Institute Genome Sequencing Center for Infectious Disease"/>
            <person name="Wu L."/>
            <person name="Ma J."/>
        </authorList>
    </citation>
    <scope>NUCLEOTIDE SEQUENCE [LARGE SCALE GENOMIC DNA]</scope>
    <source>
        <strain evidence="3 4">JCM 14368</strain>
    </source>
</reference>
<dbReference type="InterPro" id="IPR004352">
    <property type="entry name" value="GH114_TIM-barrel"/>
</dbReference>
<comment type="caution">
    <text evidence="3">The sequence shown here is derived from an EMBL/GenBank/DDBJ whole genome shotgun (WGS) entry which is preliminary data.</text>
</comment>
<dbReference type="InterPro" id="IPR017853">
    <property type="entry name" value="GH"/>
</dbReference>
<evidence type="ECO:0000313" key="4">
    <source>
        <dbReference type="Proteomes" id="UP001500191"/>
    </source>
</evidence>
<protein>
    <recommendedName>
        <fullName evidence="2">Glycoside-hydrolase family GH114 TIM-barrel domain-containing protein</fullName>
    </recommendedName>
</protein>
<feature type="region of interest" description="Disordered" evidence="1">
    <location>
        <begin position="1"/>
        <end position="33"/>
    </location>
</feature>
<feature type="domain" description="Glycoside-hydrolase family GH114 TIM-barrel" evidence="2">
    <location>
        <begin position="66"/>
        <end position="257"/>
    </location>
</feature>
<evidence type="ECO:0000313" key="3">
    <source>
        <dbReference type="EMBL" id="GAA0514789.1"/>
    </source>
</evidence>
<name>A0ABN1C9U3_9DEIO</name>
<sequence>MNTAQLRSRTPPPVRAGWREPLAPAEPDPRDDPARHRALAVYYGQDGLRQLARYRRVAVQPGHFRANEVIWLQRQGVKVLAYLSLGEDTDPHAPWRLGGALPTWNTFQVDLRHPAWAHRVRAQVEAATRFDGFLLDTLESAGNDAQQKRAMLKLIRQVRAWSGGRYLMANRGFSLLERLRGTVDAVLIESFTTTWHGGYRAYSGHELAYTQALLTAARRLRLEVYALDYADTPALRRTALRRAAALGVPTFVTNRNLTLPGGFRASTGAPPSSG</sequence>
<dbReference type="InterPro" id="IPR013785">
    <property type="entry name" value="Aldolase_TIM"/>
</dbReference>
<dbReference type="EMBL" id="BAAADB010000021">
    <property type="protein sequence ID" value="GAA0514789.1"/>
    <property type="molecule type" value="Genomic_DNA"/>
</dbReference>
<evidence type="ECO:0000259" key="2">
    <source>
        <dbReference type="Pfam" id="PF03537"/>
    </source>
</evidence>
<dbReference type="Pfam" id="PF03537">
    <property type="entry name" value="Glyco_hydro_114"/>
    <property type="match status" value="1"/>
</dbReference>
<dbReference type="PANTHER" id="PTHR35882">
    <property type="entry name" value="PELA"/>
    <property type="match status" value="1"/>
</dbReference>
<dbReference type="SUPFAM" id="SSF51445">
    <property type="entry name" value="(Trans)glycosidases"/>
    <property type="match status" value="1"/>
</dbReference>
<evidence type="ECO:0000256" key="1">
    <source>
        <dbReference type="SAM" id="MobiDB-lite"/>
    </source>
</evidence>
<dbReference type="Gene3D" id="3.20.20.70">
    <property type="entry name" value="Aldolase class I"/>
    <property type="match status" value="1"/>
</dbReference>
<organism evidence="3 4">
    <name type="scientific">Deinococcus depolymerans</name>
    <dbReference type="NCBI Taxonomy" id="392408"/>
    <lineage>
        <taxon>Bacteria</taxon>
        <taxon>Thermotogati</taxon>
        <taxon>Deinococcota</taxon>
        <taxon>Deinococci</taxon>
        <taxon>Deinococcales</taxon>
        <taxon>Deinococcaceae</taxon>
        <taxon>Deinococcus</taxon>
    </lineage>
</organism>
<accession>A0ABN1C9U3</accession>
<keyword evidence="4" id="KW-1185">Reference proteome</keyword>